<dbReference type="InterPro" id="IPR005467">
    <property type="entry name" value="His_kinase_dom"/>
</dbReference>
<organism evidence="8 9">
    <name type="scientific">Mangrovivirga cuniculi</name>
    <dbReference type="NCBI Taxonomy" id="2715131"/>
    <lineage>
        <taxon>Bacteria</taxon>
        <taxon>Pseudomonadati</taxon>
        <taxon>Bacteroidota</taxon>
        <taxon>Cytophagia</taxon>
        <taxon>Cytophagales</taxon>
        <taxon>Mangrovivirgaceae</taxon>
        <taxon>Mangrovivirga</taxon>
    </lineage>
</organism>
<evidence type="ECO:0000256" key="2">
    <source>
        <dbReference type="ARBA" id="ARBA00012438"/>
    </source>
</evidence>
<dbReference type="InterPro" id="IPR003594">
    <property type="entry name" value="HATPase_dom"/>
</dbReference>
<dbReference type="PANTHER" id="PTHR45453">
    <property type="entry name" value="PHOSPHATE REGULON SENSOR PROTEIN PHOR"/>
    <property type="match status" value="1"/>
</dbReference>
<evidence type="ECO:0000256" key="3">
    <source>
        <dbReference type="ARBA" id="ARBA00022553"/>
    </source>
</evidence>
<dbReference type="SUPFAM" id="SSF55874">
    <property type="entry name" value="ATPase domain of HSP90 chaperone/DNA topoisomerase II/histidine kinase"/>
    <property type="match status" value="1"/>
</dbReference>
<dbReference type="OrthoDB" id="594725at2"/>
<keyword evidence="6" id="KW-0902">Two-component regulatory system</keyword>
<evidence type="ECO:0000313" key="8">
    <source>
        <dbReference type="EMBL" id="QCK14756.1"/>
    </source>
</evidence>
<evidence type="ECO:0000256" key="1">
    <source>
        <dbReference type="ARBA" id="ARBA00000085"/>
    </source>
</evidence>
<dbReference type="InterPro" id="IPR004358">
    <property type="entry name" value="Sig_transdc_His_kin-like_C"/>
</dbReference>
<dbReference type="Pfam" id="PF02518">
    <property type="entry name" value="HATPase_c"/>
    <property type="match status" value="1"/>
</dbReference>
<dbReference type="InterPro" id="IPR050351">
    <property type="entry name" value="BphY/WalK/GraS-like"/>
</dbReference>
<protein>
    <recommendedName>
        <fullName evidence="2">histidine kinase</fullName>
        <ecNumber evidence="2">2.7.13.3</ecNumber>
    </recommendedName>
</protein>
<evidence type="ECO:0000259" key="7">
    <source>
        <dbReference type="PROSITE" id="PS50109"/>
    </source>
</evidence>
<dbReference type="EC" id="2.7.13.3" evidence="2"/>
<dbReference type="AlphaFoldDB" id="A0A4D7JS31"/>
<dbReference type="GO" id="GO:0004721">
    <property type="term" value="F:phosphoprotein phosphatase activity"/>
    <property type="evidence" value="ECO:0007669"/>
    <property type="project" value="TreeGrafter"/>
</dbReference>
<reference evidence="8 9" key="1">
    <citation type="submission" date="2018-04" db="EMBL/GenBank/DDBJ databases">
        <title>Complete genome uncultured novel isolate.</title>
        <authorList>
            <person name="Merlino G."/>
        </authorList>
    </citation>
    <scope>NUCLEOTIDE SEQUENCE [LARGE SCALE GENOMIC DNA]</scope>
    <source>
        <strain evidence="9">R1DC9</strain>
    </source>
</reference>
<dbReference type="Gene3D" id="3.30.565.10">
    <property type="entry name" value="Histidine kinase-like ATPase, C-terminal domain"/>
    <property type="match status" value="1"/>
</dbReference>
<dbReference type="GO" id="GO:0000155">
    <property type="term" value="F:phosphorelay sensor kinase activity"/>
    <property type="evidence" value="ECO:0007669"/>
    <property type="project" value="TreeGrafter"/>
</dbReference>
<dbReference type="GO" id="GO:0016036">
    <property type="term" value="P:cellular response to phosphate starvation"/>
    <property type="evidence" value="ECO:0007669"/>
    <property type="project" value="TreeGrafter"/>
</dbReference>
<dbReference type="EMBL" id="CP028923">
    <property type="protein sequence ID" value="QCK14756.1"/>
    <property type="molecule type" value="Genomic_DNA"/>
</dbReference>
<accession>A0A4D7JS31</accession>
<dbReference type="KEGG" id="fpf:DCC35_08385"/>
<gene>
    <name evidence="8" type="ORF">DCC35_08385</name>
</gene>
<keyword evidence="3" id="KW-0597">Phosphoprotein</keyword>
<dbReference type="PANTHER" id="PTHR45453:SF1">
    <property type="entry name" value="PHOSPHATE REGULON SENSOR PROTEIN PHOR"/>
    <property type="match status" value="1"/>
</dbReference>
<dbReference type="CDD" id="cd00075">
    <property type="entry name" value="HATPase"/>
    <property type="match status" value="1"/>
</dbReference>
<dbReference type="GO" id="GO:0005886">
    <property type="term" value="C:plasma membrane"/>
    <property type="evidence" value="ECO:0007669"/>
    <property type="project" value="TreeGrafter"/>
</dbReference>
<evidence type="ECO:0000256" key="4">
    <source>
        <dbReference type="ARBA" id="ARBA00022679"/>
    </source>
</evidence>
<evidence type="ECO:0000313" key="9">
    <source>
        <dbReference type="Proteomes" id="UP000298616"/>
    </source>
</evidence>
<keyword evidence="4" id="KW-0808">Transferase</keyword>
<name>A0A4D7JS31_9BACT</name>
<evidence type="ECO:0000256" key="5">
    <source>
        <dbReference type="ARBA" id="ARBA00022777"/>
    </source>
</evidence>
<keyword evidence="5" id="KW-0418">Kinase</keyword>
<feature type="domain" description="Histidine kinase" evidence="7">
    <location>
        <begin position="1"/>
        <end position="77"/>
    </location>
</feature>
<dbReference type="Proteomes" id="UP000298616">
    <property type="component" value="Chromosome"/>
</dbReference>
<keyword evidence="9" id="KW-1185">Reference proteome</keyword>
<dbReference type="RefSeq" id="WP_137090343.1">
    <property type="nucleotide sequence ID" value="NZ_CP028923.1"/>
</dbReference>
<comment type="catalytic activity">
    <reaction evidence="1">
        <text>ATP + protein L-histidine = ADP + protein N-phospho-L-histidine.</text>
        <dbReference type="EC" id="2.7.13.3"/>
    </reaction>
</comment>
<proteinExistence type="predicted"/>
<sequence length="80" mass="8850">MFKKIASISIKDNGTGISKDHINNIFKMFYRATEKTSGSGLGLYIVAETLEKLNGRITVKTEIDKGSEFIIEIPNIKKGS</sequence>
<evidence type="ECO:0000256" key="6">
    <source>
        <dbReference type="ARBA" id="ARBA00023012"/>
    </source>
</evidence>
<dbReference type="InterPro" id="IPR036890">
    <property type="entry name" value="HATPase_C_sf"/>
</dbReference>
<dbReference type="PROSITE" id="PS50109">
    <property type="entry name" value="HIS_KIN"/>
    <property type="match status" value="1"/>
</dbReference>
<dbReference type="PRINTS" id="PR00344">
    <property type="entry name" value="BCTRLSENSOR"/>
</dbReference>